<feature type="signal peptide" evidence="2">
    <location>
        <begin position="1"/>
        <end position="38"/>
    </location>
</feature>
<evidence type="ECO:0000256" key="1">
    <source>
        <dbReference type="SAM" id="MobiDB-lite"/>
    </source>
</evidence>
<reference evidence="3 4" key="1">
    <citation type="journal article" date="2020" name="FEMS Microbiol. Ecol.">
        <title>Temporal dynamics of bacterial communities during seed development and maturation.</title>
        <authorList>
            <person name="Chesneau G."/>
            <person name="Torres-Cortes G."/>
            <person name="Briand M."/>
            <person name="Darrasse A."/>
            <person name="Preveaux A."/>
            <person name="Marais C."/>
            <person name="Jacques M.A."/>
            <person name="Shade A."/>
            <person name="Barret M."/>
        </authorList>
    </citation>
    <scope>NUCLEOTIDE SEQUENCE [LARGE SCALE GENOMIC DNA]</scope>
    <source>
        <strain evidence="3 4">CFBP13599</strain>
    </source>
</reference>
<protein>
    <submittedName>
        <fullName evidence="3">Uncharacterized protein</fullName>
    </submittedName>
</protein>
<comment type="caution">
    <text evidence="3">The sequence shown here is derived from an EMBL/GenBank/DDBJ whole genome shotgun (WGS) entry which is preliminary data.</text>
</comment>
<proteinExistence type="predicted"/>
<feature type="compositionally biased region" description="Pro residues" evidence="1">
    <location>
        <begin position="98"/>
        <end position="109"/>
    </location>
</feature>
<organism evidence="3 4">
    <name type="scientific">Pseudomonas coleopterorum</name>
    <dbReference type="NCBI Taxonomy" id="1605838"/>
    <lineage>
        <taxon>Bacteria</taxon>
        <taxon>Pseudomonadati</taxon>
        <taxon>Pseudomonadota</taxon>
        <taxon>Gammaproteobacteria</taxon>
        <taxon>Pseudomonadales</taxon>
        <taxon>Pseudomonadaceae</taxon>
        <taxon>Pseudomonas</taxon>
    </lineage>
</organism>
<sequence>MVVACVIGTGSLALGCSMKLRSVSVFACVALCAGVVSASSLPPGSPGTPTPTPYPQVTVPPTHGGEGMNGSPPLLPPIPLPAPPRADNVPEPVRQDTPPTPVKPKPPGG</sequence>
<feature type="chain" id="PRO_5045675849" evidence="2">
    <location>
        <begin position="39"/>
        <end position="109"/>
    </location>
</feature>
<keyword evidence="4" id="KW-1185">Reference proteome</keyword>
<evidence type="ECO:0000313" key="4">
    <source>
        <dbReference type="Proteomes" id="UP000620025"/>
    </source>
</evidence>
<dbReference type="Proteomes" id="UP000620025">
    <property type="component" value="Unassembled WGS sequence"/>
</dbReference>
<dbReference type="EMBL" id="JACYWZ010000007">
    <property type="protein sequence ID" value="MBD8771447.1"/>
    <property type="molecule type" value="Genomic_DNA"/>
</dbReference>
<evidence type="ECO:0000256" key="2">
    <source>
        <dbReference type="SAM" id="SignalP"/>
    </source>
</evidence>
<feature type="region of interest" description="Disordered" evidence="1">
    <location>
        <begin position="39"/>
        <end position="109"/>
    </location>
</feature>
<name>A0ABR9C3P7_9PSED</name>
<feature type="compositionally biased region" description="Pro residues" evidence="1">
    <location>
        <begin position="73"/>
        <end position="84"/>
    </location>
</feature>
<gene>
    <name evidence="3" type="ORF">IFT38_18040</name>
</gene>
<feature type="compositionally biased region" description="Pro residues" evidence="1">
    <location>
        <begin position="43"/>
        <end position="54"/>
    </location>
</feature>
<keyword evidence="2" id="KW-0732">Signal</keyword>
<evidence type="ECO:0000313" key="3">
    <source>
        <dbReference type="EMBL" id="MBD8771447.1"/>
    </source>
</evidence>
<accession>A0ABR9C3P7</accession>